<reference evidence="14 15" key="1">
    <citation type="journal article" date="2012" name="Nucleic Acids Res.">
        <title>Sequencing of the smallest Apicomplexan genome from the human pathogen Babesia microti.</title>
        <authorList>
            <person name="Cornillot E."/>
            <person name="Hadj-Kaddour K."/>
            <person name="Dassouli A."/>
            <person name="Noel B."/>
            <person name="Ranwez V."/>
            <person name="Vacherie B."/>
            <person name="Augagneur Y."/>
            <person name="Bres V."/>
            <person name="Duclos A."/>
            <person name="Randazzo S."/>
            <person name="Carcy B."/>
            <person name="Debierre-Grockiego F."/>
            <person name="Delbecq S."/>
            <person name="Moubri-Menage K."/>
            <person name="Shams-Eldin H."/>
            <person name="Usmani-Brown S."/>
            <person name="Bringaud F."/>
            <person name="Wincker P."/>
            <person name="Vivares C.P."/>
            <person name="Schwarz R.T."/>
            <person name="Schetters T.P."/>
            <person name="Krause P.J."/>
            <person name="Gorenflot A."/>
            <person name="Berry V."/>
            <person name="Barbe V."/>
            <person name="Ben Mamoun C."/>
        </authorList>
    </citation>
    <scope>NUCLEOTIDE SEQUENCE [LARGE SCALE GENOMIC DNA]</scope>
    <source>
        <strain evidence="14 15">RI</strain>
    </source>
</reference>
<evidence type="ECO:0000256" key="1">
    <source>
        <dbReference type="ARBA" id="ARBA00004496"/>
    </source>
</evidence>
<dbReference type="InterPro" id="IPR005002">
    <property type="entry name" value="PMM"/>
</dbReference>
<dbReference type="SFLD" id="SFLDS00003">
    <property type="entry name" value="Haloacid_Dehalogenase"/>
    <property type="match status" value="1"/>
</dbReference>
<dbReference type="GO" id="GO:0006013">
    <property type="term" value="P:mannose metabolic process"/>
    <property type="evidence" value="ECO:0007669"/>
    <property type="project" value="TreeGrafter"/>
</dbReference>
<name>A0A1R4AC55_BABMR</name>
<evidence type="ECO:0000256" key="8">
    <source>
        <dbReference type="ARBA" id="ARBA00022842"/>
    </source>
</evidence>
<dbReference type="PANTHER" id="PTHR10466">
    <property type="entry name" value="PHOSPHOMANNOMUTASE"/>
    <property type="match status" value="1"/>
</dbReference>
<keyword evidence="8 12" id="KW-0460">Magnesium</keyword>
<dbReference type="KEGG" id="bmic:BMR1_03g03770"/>
<comment type="similarity">
    <text evidence="3 13">Belongs to the eukaryotic PMM family.</text>
</comment>
<dbReference type="GO" id="GO:0009298">
    <property type="term" value="P:GDP-mannose biosynthetic process"/>
    <property type="evidence" value="ECO:0007669"/>
    <property type="project" value="UniProtKB-UniPathway"/>
</dbReference>
<comment type="catalytic activity">
    <reaction evidence="13">
        <text>alpha-D-mannose 1-phosphate = D-mannose 6-phosphate</text>
        <dbReference type="Rhea" id="RHEA:11140"/>
        <dbReference type="ChEBI" id="CHEBI:58409"/>
        <dbReference type="ChEBI" id="CHEBI:58735"/>
        <dbReference type="EC" id="5.4.2.8"/>
    </reaction>
</comment>
<evidence type="ECO:0000313" key="15">
    <source>
        <dbReference type="Proteomes" id="UP000002899"/>
    </source>
</evidence>
<dbReference type="InterPro" id="IPR036412">
    <property type="entry name" value="HAD-like_sf"/>
</dbReference>
<dbReference type="Proteomes" id="UP000002899">
    <property type="component" value="Chromosome III"/>
</dbReference>
<dbReference type="Gene3D" id="3.40.50.1000">
    <property type="entry name" value="HAD superfamily/HAD-like"/>
    <property type="match status" value="1"/>
</dbReference>
<dbReference type="EMBL" id="LN871598">
    <property type="protein sequence ID" value="SJK86599.1"/>
    <property type="molecule type" value="Genomic_DNA"/>
</dbReference>
<dbReference type="SFLD" id="SFLDG01140">
    <property type="entry name" value="C2.B:_Phosphomannomutase_and_P"/>
    <property type="match status" value="1"/>
</dbReference>
<dbReference type="AlphaFoldDB" id="A0A1R4AC55"/>
<keyword evidence="7 12" id="KW-0479">Metal-binding</keyword>
<keyword evidence="15" id="KW-1185">Reference proteome</keyword>
<feature type="binding site" evidence="11">
    <location>
        <position position="178"/>
    </location>
    <ligand>
        <name>alpha-D-mannose 1-phosphate</name>
        <dbReference type="ChEBI" id="CHEBI:58409"/>
    </ligand>
</feature>
<dbReference type="InterPro" id="IPR006379">
    <property type="entry name" value="HAD-SF_hydro_IIB"/>
</dbReference>
<organism evidence="14 15">
    <name type="scientific">Babesia microti (strain RI)</name>
    <dbReference type="NCBI Taxonomy" id="1133968"/>
    <lineage>
        <taxon>Eukaryota</taxon>
        <taxon>Sar</taxon>
        <taxon>Alveolata</taxon>
        <taxon>Apicomplexa</taxon>
        <taxon>Aconoidasida</taxon>
        <taxon>Piroplasmida</taxon>
        <taxon>Babesiidae</taxon>
        <taxon>Babesia</taxon>
    </lineage>
</organism>
<feature type="active site" description="Proton donor/acceptor" evidence="10">
    <location>
        <position position="11"/>
    </location>
</feature>
<dbReference type="GeneID" id="24425401"/>
<dbReference type="Gene3D" id="3.30.1240.20">
    <property type="match status" value="1"/>
</dbReference>
<comment type="subcellular location">
    <subcellularLocation>
        <location evidence="1 13">Cytoplasm</location>
    </subcellularLocation>
</comment>
<comment type="cofactor">
    <cofactor evidence="12">
        <name>Mg(2+)</name>
        <dbReference type="ChEBI" id="CHEBI:18420"/>
    </cofactor>
</comment>
<evidence type="ECO:0000256" key="5">
    <source>
        <dbReference type="ARBA" id="ARBA00012730"/>
    </source>
</evidence>
<evidence type="ECO:0000256" key="10">
    <source>
        <dbReference type="PIRSR" id="PIRSR605002-1"/>
    </source>
</evidence>
<feature type="binding site" evidence="12">
    <location>
        <position position="204"/>
    </location>
    <ligand>
        <name>Mg(2+)</name>
        <dbReference type="ChEBI" id="CHEBI:18420"/>
        <label>1</label>
    </ligand>
</feature>
<comment type="subunit">
    <text evidence="4 13">Homodimer.</text>
</comment>
<dbReference type="FunFam" id="3.30.1240.20:FF:000001">
    <property type="entry name" value="Phosphomannomutase"/>
    <property type="match status" value="1"/>
</dbReference>
<gene>
    <name evidence="14" type="ORF">BMR1_03g03770</name>
</gene>
<dbReference type="InterPro" id="IPR043169">
    <property type="entry name" value="PMM_cap"/>
</dbReference>
<comment type="pathway">
    <text evidence="2 13">Nucleotide-sugar biosynthesis; GDP-alpha-D-mannose biosynthesis; alpha-D-mannose 1-phosphate from D-fructose 6-phosphate: step 2/2.</text>
</comment>
<dbReference type="VEuPathDB" id="PiroplasmaDB:BMR1_03g03770"/>
<sequence length="250" mass="28804">MTKTIYLFDVDGTLTHGFSPIGSELIDCLKQLKFKGYNLGFVSGSNFTRITNQIGHLFELFNYMFPENGVISYKDGQLFHKKHISEQLPESILTSIIDYSLKYISELKLPVKRGNFIDYRTAIINICPCGRTVDFDQRQLFKAYDLEHGIRKDLQQKLIEKFGKHGLEFSIGGEISIDCYPTGWDKRYCLKFLQEFDQIHFFGDSTFQGGNDYTIYNDQRVIGHSVTCVNDTVKILKELLTQLDDSSQLQ</sequence>
<keyword evidence="6 13" id="KW-0963">Cytoplasm</keyword>
<comment type="function">
    <text evidence="13">Involved in the synthesis of the GDP-mannose and dolichol-phosphate-mannose required for a number of critical mannosyl transfer reactions.</text>
</comment>
<feature type="binding site" evidence="12">
    <location>
        <position position="9"/>
    </location>
    <ligand>
        <name>Mg(2+)</name>
        <dbReference type="ChEBI" id="CHEBI:18420"/>
        <label>1</label>
    </ligand>
</feature>
<dbReference type="SUPFAM" id="SSF56784">
    <property type="entry name" value="HAD-like"/>
    <property type="match status" value="1"/>
</dbReference>
<feature type="binding site" evidence="11">
    <location>
        <position position="120"/>
    </location>
    <ligand>
        <name>alpha-D-mannose 1-phosphate</name>
        <dbReference type="ChEBI" id="CHEBI:58409"/>
    </ligand>
</feature>
<dbReference type="UniPathway" id="UPA00126">
    <property type="reaction ID" value="UER00424"/>
</dbReference>
<accession>A0A1R4AC55</accession>
<reference evidence="14 15" key="3">
    <citation type="journal article" date="2016" name="Sci. Rep.">
        <title>Genome-wide diversity and gene expression profiling of Babesia microti isolates identify polymorphic genes that mediate host-pathogen interactions.</title>
        <authorList>
            <person name="Silva J.C."/>
            <person name="Cornillot E."/>
            <person name="McCracken C."/>
            <person name="Usmani-Brown S."/>
            <person name="Dwivedi A."/>
            <person name="Ifeonu O.O."/>
            <person name="Crabtree J."/>
            <person name="Gotia H.T."/>
            <person name="Virji A.Z."/>
            <person name="Reynes C."/>
            <person name="Colinge J."/>
            <person name="Kumar V."/>
            <person name="Lawres L."/>
            <person name="Pazzi J.E."/>
            <person name="Pablo J.V."/>
            <person name="Hung C."/>
            <person name="Brancato J."/>
            <person name="Kumari P."/>
            <person name="Orvis J."/>
            <person name="Tretina K."/>
            <person name="Chibucos M."/>
            <person name="Ott S."/>
            <person name="Sadzewicz L."/>
            <person name="Sengamalay N."/>
            <person name="Shetty A.C."/>
            <person name="Su Q."/>
            <person name="Tallon L."/>
            <person name="Fraser C.M."/>
            <person name="Frutos R."/>
            <person name="Molina D.M."/>
            <person name="Krause P.J."/>
            <person name="Ben Mamoun C."/>
        </authorList>
    </citation>
    <scope>NUCLEOTIDE SEQUENCE [LARGE SCALE GENOMIC DNA]</scope>
    <source>
        <strain evidence="14 15">RI</strain>
    </source>
</reference>
<dbReference type="Pfam" id="PF03332">
    <property type="entry name" value="PMM"/>
    <property type="match status" value="1"/>
</dbReference>
<dbReference type="RefSeq" id="XP_021338738.1">
    <property type="nucleotide sequence ID" value="XM_021482192.1"/>
</dbReference>
<feature type="binding site" evidence="12">
    <location>
        <position position="11"/>
    </location>
    <ligand>
        <name>Mg(2+)</name>
        <dbReference type="ChEBI" id="CHEBI:18420"/>
        <label>1</label>
    </ligand>
</feature>
<evidence type="ECO:0000256" key="7">
    <source>
        <dbReference type="ARBA" id="ARBA00022723"/>
    </source>
</evidence>
<dbReference type="GO" id="GO:0005829">
    <property type="term" value="C:cytosol"/>
    <property type="evidence" value="ECO:0007669"/>
    <property type="project" value="TreeGrafter"/>
</dbReference>
<evidence type="ECO:0000256" key="4">
    <source>
        <dbReference type="ARBA" id="ARBA00011738"/>
    </source>
</evidence>
<protein>
    <recommendedName>
        <fullName evidence="5 13">Phosphomannomutase</fullName>
        <ecNumber evidence="5 13">5.4.2.8</ecNumber>
    </recommendedName>
</protein>
<dbReference type="OrthoDB" id="10264771at2759"/>
<evidence type="ECO:0000256" key="3">
    <source>
        <dbReference type="ARBA" id="ARBA00009736"/>
    </source>
</evidence>
<feature type="binding site" evidence="12">
    <location>
        <position position="218"/>
    </location>
    <ligand>
        <name>Mg(2+)</name>
        <dbReference type="ChEBI" id="CHEBI:18420"/>
        <label>1</label>
    </ligand>
</feature>
<feature type="binding site" evidence="11">
    <location>
        <position position="176"/>
    </location>
    <ligand>
        <name>alpha-D-mannose 1-phosphate</name>
        <dbReference type="ChEBI" id="CHEBI:58409"/>
    </ligand>
</feature>
<evidence type="ECO:0000313" key="14">
    <source>
        <dbReference type="EMBL" id="SJK86599.1"/>
    </source>
</evidence>
<evidence type="ECO:0000256" key="6">
    <source>
        <dbReference type="ARBA" id="ARBA00022490"/>
    </source>
</evidence>
<dbReference type="EC" id="5.4.2.8" evidence="5 13"/>
<feature type="binding site" evidence="11">
    <location>
        <position position="131"/>
    </location>
    <ligand>
        <name>alpha-D-mannose 1-phosphate</name>
        <dbReference type="ChEBI" id="CHEBI:58409"/>
    </ligand>
</feature>
<dbReference type="NCBIfam" id="TIGR01484">
    <property type="entry name" value="HAD-SF-IIB"/>
    <property type="match status" value="1"/>
</dbReference>
<feature type="binding site" evidence="11">
    <location>
        <position position="138"/>
    </location>
    <ligand>
        <name>alpha-D-mannose 1-phosphate</name>
        <dbReference type="ChEBI" id="CHEBI:58409"/>
    </ligand>
</feature>
<dbReference type="InterPro" id="IPR023214">
    <property type="entry name" value="HAD_sf"/>
</dbReference>
<evidence type="ECO:0000256" key="13">
    <source>
        <dbReference type="RuleBase" id="RU361118"/>
    </source>
</evidence>
<dbReference type="PANTHER" id="PTHR10466:SF0">
    <property type="entry name" value="PHOSPHOMANNOMUTASE"/>
    <property type="match status" value="1"/>
</dbReference>
<dbReference type="GO" id="GO:0046872">
    <property type="term" value="F:metal ion binding"/>
    <property type="evidence" value="ECO:0007669"/>
    <property type="project" value="UniProtKB-KW"/>
</dbReference>
<dbReference type="GO" id="GO:0006487">
    <property type="term" value="P:protein N-linked glycosylation"/>
    <property type="evidence" value="ECO:0007669"/>
    <property type="project" value="TreeGrafter"/>
</dbReference>
<evidence type="ECO:0000256" key="9">
    <source>
        <dbReference type="ARBA" id="ARBA00023235"/>
    </source>
</evidence>
<dbReference type="GO" id="GO:0004615">
    <property type="term" value="F:phosphomannomutase activity"/>
    <property type="evidence" value="ECO:0007669"/>
    <property type="project" value="UniProtKB-EC"/>
</dbReference>
<reference evidence="14 15" key="2">
    <citation type="journal article" date="2013" name="PLoS ONE">
        <title>Whole genome mapping and re-organization of the nuclear and mitochondrial genomes of Babesia microti isolates.</title>
        <authorList>
            <person name="Cornillot E."/>
            <person name="Dassouli A."/>
            <person name="Garg A."/>
            <person name="Pachikara N."/>
            <person name="Randazzo S."/>
            <person name="Depoix D."/>
            <person name="Carcy B."/>
            <person name="Delbecq S."/>
            <person name="Frutos R."/>
            <person name="Silva J.C."/>
            <person name="Sutton R."/>
            <person name="Krause P.J."/>
            <person name="Mamoun C.B."/>
        </authorList>
    </citation>
    <scope>NUCLEOTIDE SEQUENCE [LARGE SCALE GENOMIC DNA]</scope>
    <source>
        <strain evidence="14 15">RI</strain>
    </source>
</reference>
<evidence type="ECO:0000256" key="11">
    <source>
        <dbReference type="PIRSR" id="PIRSR605002-2"/>
    </source>
</evidence>
<proteinExistence type="inferred from homology"/>
<evidence type="ECO:0000256" key="12">
    <source>
        <dbReference type="PIRSR" id="PIRSR605002-3"/>
    </source>
</evidence>
<feature type="binding site" evidence="12">
    <location>
        <position position="216"/>
    </location>
    <ligand>
        <name>Mg(2+)</name>
        <dbReference type="ChEBI" id="CHEBI:18420"/>
        <label>1</label>
    </ligand>
</feature>
<evidence type="ECO:0000256" key="2">
    <source>
        <dbReference type="ARBA" id="ARBA00004699"/>
    </source>
</evidence>
<dbReference type="SFLD" id="SFLDG01143">
    <property type="entry name" value="C2.B.3:_Phosphomannomutase_Lik"/>
    <property type="match status" value="1"/>
</dbReference>
<keyword evidence="9 13" id="KW-0413">Isomerase</keyword>
<feature type="active site" description="Nucleophile" evidence="10">
    <location>
        <position position="9"/>
    </location>
</feature>